<evidence type="ECO:0000313" key="1">
    <source>
        <dbReference type="EMBL" id="TAA74342.1"/>
    </source>
</evidence>
<dbReference type="AlphaFoldDB" id="A0A521FZZ6"/>
<name>A0A521FZZ6_9BACT</name>
<accession>A0A521FZZ6</accession>
<sequence length="86" mass="9691">MNPFKILNIGPEASAQEIMQAAALALREKQHSAYEIAEARRQLMDPSARPVLAFIYFADLEPLLRQPVRGEKPLSADALKRLEIFD</sequence>
<dbReference type="EMBL" id="NQJD01000029">
    <property type="protein sequence ID" value="TAA74342.1"/>
    <property type="molecule type" value="Genomic_DNA"/>
</dbReference>
<reference evidence="1" key="1">
    <citation type="submission" date="2017-07" db="EMBL/GenBank/DDBJ databases">
        <title>The cable genome - Insights into the physiology and evolution of filamentous bacteria capable of sulfide oxidation via long distance electron transfer.</title>
        <authorList>
            <person name="Thorup C."/>
            <person name="Bjerg J.T."/>
            <person name="Schreiber L."/>
            <person name="Nielsen L.P."/>
            <person name="Kjeldsen K.U."/>
            <person name="Boesen T."/>
            <person name="Boggild A."/>
            <person name="Meysman F."/>
            <person name="Geelhoed J."/>
            <person name="Schramm A."/>
        </authorList>
    </citation>
    <scope>NUCLEOTIDE SEQUENCE [LARGE SCALE GENOMIC DNA]</scope>
    <source>
        <strain evidence="1">GS</strain>
    </source>
</reference>
<comment type="caution">
    <text evidence="1">The sequence shown here is derived from an EMBL/GenBank/DDBJ whole genome shotgun (WGS) entry which is preliminary data.</text>
</comment>
<organism evidence="1 2">
    <name type="scientific">Candidatus Electronema aureum</name>
    <dbReference type="NCBI Taxonomy" id="2005002"/>
    <lineage>
        <taxon>Bacteria</taxon>
        <taxon>Pseudomonadati</taxon>
        <taxon>Thermodesulfobacteriota</taxon>
        <taxon>Desulfobulbia</taxon>
        <taxon>Desulfobulbales</taxon>
        <taxon>Desulfobulbaceae</taxon>
        <taxon>Candidatus Electronema</taxon>
    </lineage>
</organism>
<gene>
    <name evidence="1" type="ORF">CDV28_1297</name>
</gene>
<protein>
    <submittedName>
        <fullName evidence="1">Uncharacterized protein</fullName>
    </submittedName>
</protein>
<dbReference type="Proteomes" id="UP000316238">
    <property type="component" value="Unassembled WGS sequence"/>
</dbReference>
<evidence type="ECO:0000313" key="2">
    <source>
        <dbReference type="Proteomes" id="UP000316238"/>
    </source>
</evidence>
<proteinExistence type="predicted"/>
<keyword evidence="2" id="KW-1185">Reference proteome</keyword>